<dbReference type="Pfam" id="PF03975">
    <property type="entry name" value="CheD"/>
    <property type="match status" value="1"/>
</dbReference>
<dbReference type="InterPro" id="IPR038592">
    <property type="entry name" value="CheD-like_sf"/>
</dbReference>
<comment type="catalytic activity">
    <reaction evidence="3">
        <text>L-glutaminyl-[protein] + H2O = L-glutamyl-[protein] + NH4(+)</text>
        <dbReference type="Rhea" id="RHEA:16441"/>
        <dbReference type="Rhea" id="RHEA-COMP:10207"/>
        <dbReference type="Rhea" id="RHEA-COMP:10208"/>
        <dbReference type="ChEBI" id="CHEBI:15377"/>
        <dbReference type="ChEBI" id="CHEBI:28938"/>
        <dbReference type="ChEBI" id="CHEBI:29973"/>
        <dbReference type="ChEBI" id="CHEBI:30011"/>
        <dbReference type="EC" id="3.5.1.44"/>
    </reaction>
</comment>
<gene>
    <name evidence="3" type="primary">cheD</name>
    <name evidence="4" type="ORF">NZ47_06005</name>
</gene>
<dbReference type="Proteomes" id="UP000030993">
    <property type="component" value="Unassembled WGS sequence"/>
</dbReference>
<reference evidence="4 5" key="1">
    <citation type="journal article" date="2013" name="PLoS ONE">
        <title>Identification and characterization of three novel lipases belonging to families II and V from Anaerovibrio lipolyticus 5ST.</title>
        <authorList>
            <person name="Prive F."/>
            <person name="Kaderbhai N.N."/>
            <person name="Girdwood S."/>
            <person name="Worgan H.J."/>
            <person name="Pinloche E."/>
            <person name="Scollan N.D."/>
            <person name="Huws S.A."/>
            <person name="Newbold C.J."/>
        </authorList>
    </citation>
    <scope>NUCLEOTIDE SEQUENCE [LARGE SCALE GENOMIC DNA]</scope>
    <source>
        <strain evidence="4 5">5S</strain>
    </source>
</reference>
<name>A0A0B2JZT7_9FIRM</name>
<comment type="function">
    <text evidence="3">Probably deamidates glutamine residues to glutamate on methyl-accepting chemotaxis receptors (MCPs), playing an important role in chemotaxis.</text>
</comment>
<evidence type="ECO:0000256" key="3">
    <source>
        <dbReference type="HAMAP-Rule" id="MF_01440"/>
    </source>
</evidence>
<comment type="caution">
    <text evidence="4">The sequence shown here is derived from an EMBL/GenBank/DDBJ whole genome shotgun (WGS) entry which is preliminary data.</text>
</comment>
<keyword evidence="5" id="KW-1185">Reference proteome</keyword>
<keyword evidence="2 3" id="KW-0378">Hydrolase</keyword>
<dbReference type="EC" id="3.5.1.44" evidence="3"/>
<dbReference type="PROSITE" id="PS51257">
    <property type="entry name" value="PROKAR_LIPOPROTEIN"/>
    <property type="match status" value="1"/>
</dbReference>
<dbReference type="Gene3D" id="3.30.1330.200">
    <property type="match status" value="1"/>
</dbReference>
<evidence type="ECO:0000313" key="5">
    <source>
        <dbReference type="Proteomes" id="UP000030993"/>
    </source>
</evidence>
<evidence type="ECO:0000256" key="1">
    <source>
        <dbReference type="ARBA" id="ARBA00022500"/>
    </source>
</evidence>
<dbReference type="HAMAP" id="MF_01440">
    <property type="entry name" value="CheD"/>
    <property type="match status" value="1"/>
</dbReference>
<dbReference type="eggNOG" id="COG1871">
    <property type="taxonomic scope" value="Bacteria"/>
</dbReference>
<dbReference type="AlphaFoldDB" id="A0A0B2JZT7"/>
<accession>A0A0B2JZT7</accession>
<dbReference type="GO" id="GO:0050568">
    <property type="term" value="F:protein-glutamine glutaminase activity"/>
    <property type="evidence" value="ECO:0007669"/>
    <property type="project" value="UniProtKB-UniRule"/>
</dbReference>
<evidence type="ECO:0000313" key="4">
    <source>
        <dbReference type="EMBL" id="KHM52218.1"/>
    </source>
</evidence>
<dbReference type="GO" id="GO:0006935">
    <property type="term" value="P:chemotaxis"/>
    <property type="evidence" value="ECO:0007669"/>
    <property type="project" value="UniProtKB-UniRule"/>
</dbReference>
<dbReference type="RefSeq" id="WP_027397530.1">
    <property type="nucleotide sequence ID" value="NZ_JSCE01000122.1"/>
</dbReference>
<organism evidence="4 5">
    <name type="scientific">Anaerovibrio lipolyticus</name>
    <dbReference type="NCBI Taxonomy" id="82374"/>
    <lineage>
        <taxon>Bacteria</taxon>
        <taxon>Bacillati</taxon>
        <taxon>Bacillota</taxon>
        <taxon>Negativicutes</taxon>
        <taxon>Selenomonadales</taxon>
        <taxon>Selenomonadaceae</taxon>
        <taxon>Anaerovibrio</taxon>
    </lineage>
</organism>
<comment type="similarity">
    <text evidence="3">Belongs to the CheD family.</text>
</comment>
<dbReference type="EMBL" id="JSCE01000122">
    <property type="protein sequence ID" value="KHM52218.1"/>
    <property type="molecule type" value="Genomic_DNA"/>
</dbReference>
<protein>
    <recommendedName>
        <fullName evidence="3">Probable chemoreceptor glutamine deamidase CheD</fullName>
        <ecNumber evidence="3">3.5.1.44</ecNumber>
    </recommendedName>
</protein>
<keyword evidence="1 3" id="KW-0145">Chemotaxis</keyword>
<dbReference type="InterPro" id="IPR005659">
    <property type="entry name" value="Chemorcpt_Glu_NH3ase_CheD"/>
</dbReference>
<dbReference type="SUPFAM" id="SSF64438">
    <property type="entry name" value="CNF1/YfiH-like putative cysteine hydrolases"/>
    <property type="match status" value="1"/>
</dbReference>
<dbReference type="PANTHER" id="PTHR35147:SF1">
    <property type="entry name" value="CHEMORECEPTOR GLUTAMINE DEAMIDASE CHED-RELATED"/>
    <property type="match status" value="1"/>
</dbReference>
<sequence>MPELVKVGMADAKVGTAPSTLISYGLGSCIGISLYDPQTKVGGLLHIMLPDSTQSRANENRAKFADTGIPDMLNEVLKLGASRSRLVAKIAGGAQMFAFANATDIMRVGQRNAQAAKDVLAGLGIPIIGEDTGGSYGRTVSIDLSNGVYKVKTIDKGEKEI</sequence>
<dbReference type="STRING" id="82374.NZ47_06005"/>
<evidence type="ECO:0000256" key="2">
    <source>
        <dbReference type="ARBA" id="ARBA00022801"/>
    </source>
</evidence>
<dbReference type="InterPro" id="IPR011324">
    <property type="entry name" value="Cytotoxic_necrot_fac-like_cat"/>
</dbReference>
<dbReference type="CDD" id="cd16352">
    <property type="entry name" value="CheD"/>
    <property type="match status" value="1"/>
</dbReference>
<proteinExistence type="inferred from homology"/>
<dbReference type="PANTHER" id="PTHR35147">
    <property type="entry name" value="CHEMORECEPTOR GLUTAMINE DEAMIDASE CHED-RELATED"/>
    <property type="match status" value="1"/>
</dbReference>